<proteinExistence type="predicted"/>
<protein>
    <submittedName>
        <fullName evidence="1">Putative ovule protein</fullName>
    </submittedName>
</protein>
<dbReference type="AlphaFoldDB" id="A0A0V0GMW9"/>
<evidence type="ECO:0000313" key="1">
    <source>
        <dbReference type="EMBL" id="JAP09049.1"/>
    </source>
</evidence>
<dbReference type="EMBL" id="GEDG01035769">
    <property type="protein sequence ID" value="JAP09049.1"/>
    <property type="molecule type" value="Transcribed_RNA"/>
</dbReference>
<reference evidence="1" key="1">
    <citation type="submission" date="2015-12" db="EMBL/GenBank/DDBJ databases">
        <title>Gene expression during late stages of embryo sac development: a critical building block for successful pollen-pistil interactions.</title>
        <authorList>
            <person name="Liu Y."/>
            <person name="Joly V."/>
            <person name="Sabar M."/>
            <person name="Matton D.P."/>
        </authorList>
    </citation>
    <scope>NUCLEOTIDE SEQUENCE</scope>
</reference>
<organism evidence="1">
    <name type="scientific">Solanum chacoense</name>
    <name type="common">Chaco potato</name>
    <dbReference type="NCBI Taxonomy" id="4108"/>
    <lineage>
        <taxon>Eukaryota</taxon>
        <taxon>Viridiplantae</taxon>
        <taxon>Streptophyta</taxon>
        <taxon>Embryophyta</taxon>
        <taxon>Tracheophyta</taxon>
        <taxon>Spermatophyta</taxon>
        <taxon>Magnoliopsida</taxon>
        <taxon>eudicotyledons</taxon>
        <taxon>Gunneridae</taxon>
        <taxon>Pentapetalae</taxon>
        <taxon>asterids</taxon>
        <taxon>lamiids</taxon>
        <taxon>Solanales</taxon>
        <taxon>Solanaceae</taxon>
        <taxon>Solanoideae</taxon>
        <taxon>Solaneae</taxon>
        <taxon>Solanum</taxon>
    </lineage>
</organism>
<accession>A0A0V0GMW9</accession>
<name>A0A0V0GMW9_SOLCH</name>
<sequence length="88" mass="10050">MFGTKSYNSEEMANIDCLCCCLCASFITGRPRMSQVVRALEGDAFILDLDEENRPGQSTICDFDSDGSNYFEKFKKIQRSTLKSKEEW</sequence>